<sequence length="715" mass="80258">MIVNGVGVTAKIAFEAILDFLEVSGTCQLVNGRSVVGLDWGSTSVRLVICFLPSDDEGIVPKPEELFNQRSLQTQDGTRYEKGAFNGYINISGTGEVYTGDELSPSATQVSAKFFLGDGFLDTGRNTINEENSLRVEALRIKDKHSDFETIGKKGLGLILDAVFLRLDEECRKIERPLRIVDFGLSAPAHWSVTEHENYKALIREKLESSPRLLTSRSFDLDQIYDHLHLHTEAEAMAHFISSSEYIADRRLGTDASQYVLFLDFGGHSMNGCLYYVRRAGGKTALFRAGDPIATVGGGGMWEASVGDFCTNHTISDIGKLNSEEFSYLLRNEFLREFRTRLIALGNNNPFKEESPNEFKTQFEDIDLTIAKPAKYSSISKRFHVNIPIHDLTKMFKKAFLQPLLEAERGIRNLEAELASSQNGIRGRVVVSGGGAKNQRVKYYLFKFVERAFQNTVSPPIVYLDQNPETPNESFNSAKGAGLATAKAHQTIQNYIKNGAAFGMQVQRGRGGGGDEEWDDFAAMILANTGRGMRESRYHTFQTDGTNRFRIVCDPFGLHQSMSQPHTQSLRYLDCGAHTYDFLDLFMPSQGQWQFRLSVPEIQSSEHEHLVFERLMVDGGRELWTTYDKIKLNVFFSRSTSTFLVRPDRELDNLHLGLGLTPDGIFVACTAETEKAWFDEAKRRTDAIWAEKTRKPPNYKTTGARLVEFSSDSEA</sequence>
<name>A0A135RTL5_9PEZI</name>
<dbReference type="AlphaFoldDB" id="A0A135RTL5"/>
<protein>
    <submittedName>
        <fullName evidence="1">Uncharacterized protein</fullName>
    </submittedName>
</protein>
<gene>
    <name evidence="1" type="ORF">CSIM01_12607</name>
</gene>
<dbReference type="EMBL" id="JFBX01000846">
    <property type="protein sequence ID" value="KXH27032.1"/>
    <property type="molecule type" value="Genomic_DNA"/>
</dbReference>
<evidence type="ECO:0000313" key="1">
    <source>
        <dbReference type="EMBL" id="KXH27032.1"/>
    </source>
</evidence>
<comment type="caution">
    <text evidence="1">The sequence shown here is derived from an EMBL/GenBank/DDBJ whole genome shotgun (WGS) entry which is preliminary data.</text>
</comment>
<reference evidence="1 2" key="1">
    <citation type="submission" date="2014-02" db="EMBL/GenBank/DDBJ databases">
        <title>The genome sequence of Colletotrichum simmondsii CBS122122.</title>
        <authorList>
            <person name="Baroncelli R."/>
            <person name="Thon M.R."/>
        </authorList>
    </citation>
    <scope>NUCLEOTIDE SEQUENCE [LARGE SCALE GENOMIC DNA]</scope>
    <source>
        <strain evidence="1 2">CBS122122</strain>
    </source>
</reference>
<evidence type="ECO:0000313" key="2">
    <source>
        <dbReference type="Proteomes" id="UP000070328"/>
    </source>
</evidence>
<accession>A0A135RTL5</accession>
<organism evidence="1 2">
    <name type="scientific">Colletotrichum simmondsii</name>
    <dbReference type="NCBI Taxonomy" id="703756"/>
    <lineage>
        <taxon>Eukaryota</taxon>
        <taxon>Fungi</taxon>
        <taxon>Dikarya</taxon>
        <taxon>Ascomycota</taxon>
        <taxon>Pezizomycotina</taxon>
        <taxon>Sordariomycetes</taxon>
        <taxon>Hypocreomycetidae</taxon>
        <taxon>Glomerellales</taxon>
        <taxon>Glomerellaceae</taxon>
        <taxon>Colletotrichum</taxon>
        <taxon>Colletotrichum acutatum species complex</taxon>
    </lineage>
</organism>
<keyword evidence="2" id="KW-1185">Reference proteome</keyword>
<dbReference type="Proteomes" id="UP000070328">
    <property type="component" value="Unassembled WGS sequence"/>
</dbReference>
<dbReference type="OrthoDB" id="3819888at2759"/>
<proteinExistence type="predicted"/>